<dbReference type="Proteomes" id="UP000217211">
    <property type="component" value="Chromosome"/>
</dbReference>
<gene>
    <name evidence="1" type="ORF">SJ05684_c20380</name>
</gene>
<proteinExistence type="predicted"/>
<evidence type="ECO:0000313" key="1">
    <source>
        <dbReference type="EMBL" id="ASY63480.1"/>
    </source>
</evidence>
<name>A0A249PC03_9HYPH</name>
<protein>
    <submittedName>
        <fullName evidence="1">Uncharacterized protein</fullName>
    </submittedName>
</protein>
<reference evidence="1 2" key="1">
    <citation type="submission" date="2017-08" db="EMBL/GenBank/DDBJ databases">
        <title>Multipartite genome sequences of Sinorhizobium species nodulating soybeans.</title>
        <authorList>
            <person name="Tian C.F."/>
        </authorList>
    </citation>
    <scope>NUCLEOTIDE SEQUENCE [LARGE SCALE GENOMIC DNA]</scope>
    <source>
        <strain evidence="1 2">CCBAU 05684</strain>
    </source>
</reference>
<sequence length="44" mass="5005">MESTRAEPIFHQECRNSGQGNGQACDITDRFFYYISRGNTSCDV</sequence>
<dbReference type="EMBL" id="CP023067">
    <property type="protein sequence ID" value="ASY63480.1"/>
    <property type="molecule type" value="Genomic_DNA"/>
</dbReference>
<keyword evidence="2" id="KW-1185">Reference proteome</keyword>
<evidence type="ECO:0000313" key="2">
    <source>
        <dbReference type="Proteomes" id="UP000217211"/>
    </source>
</evidence>
<dbReference type="KEGG" id="esj:SJ05684_c20380"/>
<organism evidence="1 2">
    <name type="scientific">Sinorhizobium sojae CCBAU 05684</name>
    <dbReference type="NCBI Taxonomy" id="716928"/>
    <lineage>
        <taxon>Bacteria</taxon>
        <taxon>Pseudomonadati</taxon>
        <taxon>Pseudomonadota</taxon>
        <taxon>Alphaproteobacteria</taxon>
        <taxon>Hyphomicrobiales</taxon>
        <taxon>Rhizobiaceae</taxon>
        <taxon>Sinorhizobium/Ensifer group</taxon>
        <taxon>Sinorhizobium</taxon>
    </lineage>
</organism>
<accession>A0A249PC03</accession>
<dbReference type="AlphaFoldDB" id="A0A249PC03"/>